<evidence type="ECO:0000313" key="3">
    <source>
        <dbReference type="Proteomes" id="UP000077248"/>
    </source>
</evidence>
<organism evidence="2 3">
    <name type="scientific">Alternaria alternata</name>
    <name type="common">Alternaria rot fungus</name>
    <name type="synonym">Torula alternata</name>
    <dbReference type="NCBI Taxonomy" id="5599"/>
    <lineage>
        <taxon>Eukaryota</taxon>
        <taxon>Fungi</taxon>
        <taxon>Dikarya</taxon>
        <taxon>Ascomycota</taxon>
        <taxon>Pezizomycotina</taxon>
        <taxon>Dothideomycetes</taxon>
        <taxon>Pleosporomycetidae</taxon>
        <taxon>Pleosporales</taxon>
        <taxon>Pleosporineae</taxon>
        <taxon>Pleosporaceae</taxon>
        <taxon>Alternaria</taxon>
        <taxon>Alternaria sect. Alternaria</taxon>
        <taxon>Alternaria alternata complex</taxon>
    </lineage>
</organism>
<feature type="region of interest" description="Disordered" evidence="1">
    <location>
        <begin position="64"/>
        <end position="90"/>
    </location>
</feature>
<feature type="compositionally biased region" description="Polar residues" evidence="1">
    <location>
        <begin position="79"/>
        <end position="90"/>
    </location>
</feature>
<dbReference type="RefSeq" id="XP_018389189.1">
    <property type="nucleotide sequence ID" value="XM_018532501.1"/>
</dbReference>
<protein>
    <submittedName>
        <fullName evidence="2">Uncharacterized protein</fullName>
    </submittedName>
</protein>
<keyword evidence="3" id="KW-1185">Reference proteome</keyword>
<sequence length="90" mass="9943">MMRESSWLCWCSCGLSWRRGQIHAPLRGLLRDISPLLYLCDIGVGCTRSSCLVGRMKAVSVGMQVQRSGGRAPPPQAPSRYNTNALPRSH</sequence>
<reference evidence="2 3" key="1">
    <citation type="submission" date="2016-05" db="EMBL/GenBank/DDBJ databases">
        <title>Comparative analysis of secretome profiles of manganese(II)-oxidizing ascomycete fungi.</title>
        <authorList>
            <consortium name="DOE Joint Genome Institute"/>
            <person name="Zeiner C.A."/>
            <person name="Purvine S.O."/>
            <person name="Zink E.M."/>
            <person name="Wu S."/>
            <person name="Pasa-Tolic L."/>
            <person name="Chaput D.L."/>
            <person name="Haridas S."/>
            <person name="Grigoriev I.V."/>
            <person name="Santelli C.M."/>
            <person name="Hansel C.M."/>
        </authorList>
    </citation>
    <scope>NUCLEOTIDE SEQUENCE [LARGE SCALE GENOMIC DNA]</scope>
    <source>
        <strain evidence="2 3">SRC1lrK2f</strain>
    </source>
</reference>
<name>A0A177DWD2_ALTAL</name>
<dbReference type="GeneID" id="29118095"/>
<dbReference type="KEGG" id="aalt:CC77DRAFT_624538"/>
<dbReference type="Proteomes" id="UP000077248">
    <property type="component" value="Unassembled WGS sequence"/>
</dbReference>
<gene>
    <name evidence="2" type="ORF">CC77DRAFT_624538</name>
</gene>
<dbReference type="AlphaFoldDB" id="A0A177DWD2"/>
<accession>A0A177DWD2</accession>
<dbReference type="VEuPathDB" id="FungiDB:CC77DRAFT_624538"/>
<proteinExistence type="predicted"/>
<evidence type="ECO:0000313" key="2">
    <source>
        <dbReference type="EMBL" id="OAG23768.1"/>
    </source>
</evidence>
<dbReference type="EMBL" id="KV441472">
    <property type="protein sequence ID" value="OAG23768.1"/>
    <property type="molecule type" value="Genomic_DNA"/>
</dbReference>
<evidence type="ECO:0000256" key="1">
    <source>
        <dbReference type="SAM" id="MobiDB-lite"/>
    </source>
</evidence>